<evidence type="ECO:0000313" key="1">
    <source>
        <dbReference type="EMBL" id="KEP69987.1"/>
    </source>
</evidence>
<name>A0A074U5R3_9RHOB</name>
<dbReference type="OrthoDB" id="547419at2"/>
<evidence type="ECO:0000313" key="2">
    <source>
        <dbReference type="Proteomes" id="UP000027725"/>
    </source>
</evidence>
<dbReference type="AlphaFoldDB" id="A0A074U5R3"/>
<protein>
    <recommendedName>
        <fullName evidence="3">Sulfotransferase domain-containing protein</fullName>
    </recommendedName>
</protein>
<sequence length="368" mass="42423">MKIIVFFGHHKVGSTALQDFFSKNFQSLLDKKILYPMVDFQGLSLMLAKCATLRPESDDVRLPINAREAHNALAFKMIEEHRNSPVPPFHTHLPHTSQMFHAIRCQINAINPDHVVLISEVMANFGTITSSFFQRLKKEFPRAEFQFIATIRRVDEYLMSWHSQRLRFGHKLAPLDQGGLETYFDGIHFNYQRMIKPWIDAFPEANFVIRNHADVMMNGGSIEDFKVQSGLIYPDNMKPPSIANPSYHRATFELARRANKDLPPESAVKARNFLELITPALELPKSSQIELIGEKARLEMYDRFAPIHDFLGTTIRSGPFFSDFEKVRECQPIHYSEATEVILPQLGKHLPILRDEVARNFFQKNLTQ</sequence>
<dbReference type="EMBL" id="JHEH01000009">
    <property type="protein sequence ID" value="KEP69987.1"/>
    <property type="molecule type" value="Genomic_DNA"/>
</dbReference>
<organism evidence="1 2">
    <name type="scientific">Thioclava dalianensis</name>
    <dbReference type="NCBI Taxonomy" id="1185766"/>
    <lineage>
        <taxon>Bacteria</taxon>
        <taxon>Pseudomonadati</taxon>
        <taxon>Pseudomonadota</taxon>
        <taxon>Alphaproteobacteria</taxon>
        <taxon>Rhodobacterales</taxon>
        <taxon>Paracoccaceae</taxon>
        <taxon>Thioclava</taxon>
    </lineage>
</organism>
<gene>
    <name evidence="1" type="ORF">DL1_20495</name>
</gene>
<dbReference type="InterPro" id="IPR027417">
    <property type="entry name" value="P-loop_NTPase"/>
</dbReference>
<dbReference type="SUPFAM" id="SSF52540">
    <property type="entry name" value="P-loop containing nucleoside triphosphate hydrolases"/>
    <property type="match status" value="1"/>
</dbReference>
<reference evidence="1 2" key="1">
    <citation type="submission" date="2014-03" db="EMBL/GenBank/DDBJ databases">
        <title>The draft genome sequence of Thioclava dalianensis DLFJ1-1.</title>
        <authorList>
            <person name="Lai Q."/>
            <person name="Shao Z."/>
        </authorList>
    </citation>
    <scope>NUCLEOTIDE SEQUENCE [LARGE SCALE GENOMIC DNA]</scope>
    <source>
        <strain evidence="1 2">DLFJ1-1</strain>
    </source>
</reference>
<dbReference type="Proteomes" id="UP000027725">
    <property type="component" value="Unassembled WGS sequence"/>
</dbReference>
<accession>A0A074U5R3</accession>
<comment type="caution">
    <text evidence="1">The sequence shown here is derived from an EMBL/GenBank/DDBJ whole genome shotgun (WGS) entry which is preliminary data.</text>
</comment>
<dbReference type="eggNOG" id="ENOG502ZBZH">
    <property type="taxonomic scope" value="Bacteria"/>
</dbReference>
<evidence type="ECO:0008006" key="3">
    <source>
        <dbReference type="Google" id="ProtNLM"/>
    </source>
</evidence>
<proteinExistence type="predicted"/>
<dbReference type="RefSeq" id="WP_038065220.1">
    <property type="nucleotide sequence ID" value="NZ_FOVB01000002.1"/>
</dbReference>
<keyword evidence="2" id="KW-1185">Reference proteome</keyword>